<dbReference type="KEGG" id="aoe:Clos_1868"/>
<dbReference type="EMBL" id="CP000853">
    <property type="protein sequence ID" value="ABW19408.1"/>
    <property type="molecule type" value="Genomic_DNA"/>
</dbReference>
<dbReference type="STRING" id="350688.Clos_1868"/>
<protein>
    <submittedName>
        <fullName evidence="1">Uncharacterized protein</fullName>
    </submittedName>
</protein>
<proteinExistence type="predicted"/>
<sequence>MQSLLNNGGGLLDRVKFYSEWDMACGIELNKIADKINVSSFENQCKISDIIEFHNILKYLEIKRFSDYIEEVTHSDSKILVKELRKKIGQFLGVYGSNYAKLYDEIDFIETEDYLEIIEEYKLYEKIGELDFKELLNKEYVHIYMVLQFKRLTEHCDSFVKERILSDPRNAETIISKYLGETTLFLPPSLLSDEVVELIDRYIDSSEVNINYLRSIITFPTNRGLIIPDKVKLHAKRKEIIENEKIFSNGTGIESSVSITYPTDLNEEIIITKTGTSVDIKVSRKWIEENQDLPTLWNNFIHLFNIVDDKFRLTLVSKTNGMSALESAFSPSGSHLYKTSFGFNFMEMIANAEVYSYIQVMNTFNIRIEDMIEWFFMKYLKDEFSIENFVVKMPSDVTPYFEKCRSILPEIDRVFKQYNALVEDGEIDQELIQLSSSSFKNNEIKSFNTNKYVYPLDGWCKTASYLLFSDQSGIFYLPSKKEKYRNFLDLVVKDSVKKSDFLEHQLHRMQWLFDNELIFENDDGYIKIVDIKTVYILKEFYYEDVLSYWHYHKEIRSLIDDFERKNYVTFESTLLSRNEQDYLDYYLNKSKFTNGFDIRNRYLHGTNGSDENQYKTDYYLILKLFIIIVIKINDDLCIKEDYEANPL</sequence>
<dbReference type="HOGENOM" id="CLU_027481_0_0_9"/>
<accession>A8MHX6</accession>
<gene>
    <name evidence="1" type="ordered locus">Clos_1868</name>
</gene>
<dbReference type="eggNOG" id="ENOG502Z8SZ">
    <property type="taxonomic scope" value="Bacteria"/>
</dbReference>
<name>A8MHX6_ALKOO</name>
<dbReference type="AlphaFoldDB" id="A8MHX6"/>
<keyword evidence="2" id="KW-1185">Reference proteome</keyword>
<evidence type="ECO:0000313" key="1">
    <source>
        <dbReference type="EMBL" id="ABW19408.1"/>
    </source>
</evidence>
<evidence type="ECO:0000313" key="2">
    <source>
        <dbReference type="Proteomes" id="UP000000269"/>
    </source>
</evidence>
<organism evidence="1 2">
    <name type="scientific">Alkaliphilus oremlandii (strain OhILAs)</name>
    <name type="common">Clostridium oremlandii (strain OhILAs)</name>
    <dbReference type="NCBI Taxonomy" id="350688"/>
    <lineage>
        <taxon>Bacteria</taxon>
        <taxon>Bacillati</taxon>
        <taxon>Bacillota</taxon>
        <taxon>Clostridia</taxon>
        <taxon>Peptostreptococcales</taxon>
        <taxon>Natronincolaceae</taxon>
        <taxon>Alkaliphilus</taxon>
    </lineage>
</organism>
<reference evidence="2" key="1">
    <citation type="submission" date="2007-10" db="EMBL/GenBank/DDBJ databases">
        <title>Complete genome of Alkaliphilus oremlandii OhILAs.</title>
        <authorList>
            <person name="Copeland A."/>
            <person name="Lucas S."/>
            <person name="Lapidus A."/>
            <person name="Barry K."/>
            <person name="Detter J.C."/>
            <person name="Glavina del Rio T."/>
            <person name="Hammon N."/>
            <person name="Israni S."/>
            <person name="Dalin E."/>
            <person name="Tice H."/>
            <person name="Pitluck S."/>
            <person name="Chain P."/>
            <person name="Malfatti S."/>
            <person name="Shin M."/>
            <person name="Vergez L."/>
            <person name="Schmutz J."/>
            <person name="Larimer F."/>
            <person name="Land M."/>
            <person name="Hauser L."/>
            <person name="Kyrpides N."/>
            <person name="Mikhailova N."/>
            <person name="Stolz J.F."/>
            <person name="Dawson A."/>
            <person name="Fisher E."/>
            <person name="Crable B."/>
            <person name="Perera E."/>
            <person name="Lisak J."/>
            <person name="Ranganathan M."/>
            <person name="Basu P."/>
            <person name="Richardson P."/>
        </authorList>
    </citation>
    <scope>NUCLEOTIDE SEQUENCE [LARGE SCALE GENOMIC DNA]</scope>
    <source>
        <strain evidence="2">OhILAs</strain>
    </source>
</reference>
<dbReference type="Proteomes" id="UP000000269">
    <property type="component" value="Chromosome"/>
</dbReference>